<reference evidence="8" key="1">
    <citation type="submission" date="2022-12" db="EMBL/GenBank/DDBJ databases">
        <title>Chromosome-level genome assembly of the bean flower thrips Megalurothrips usitatus.</title>
        <authorList>
            <person name="Ma L."/>
            <person name="Liu Q."/>
            <person name="Li H."/>
            <person name="Cai W."/>
        </authorList>
    </citation>
    <scope>NUCLEOTIDE SEQUENCE</scope>
    <source>
        <strain evidence="8">Cailab_2022a</strain>
    </source>
</reference>
<feature type="domain" description="C2H2-type" evidence="7">
    <location>
        <begin position="237"/>
        <end position="264"/>
    </location>
</feature>
<dbReference type="InterPro" id="IPR036236">
    <property type="entry name" value="Znf_C2H2_sf"/>
</dbReference>
<dbReference type="PANTHER" id="PTHR23235">
    <property type="entry name" value="KRUEPPEL-LIKE TRANSCRIPTION FACTOR"/>
    <property type="match status" value="1"/>
</dbReference>
<evidence type="ECO:0000313" key="9">
    <source>
        <dbReference type="Proteomes" id="UP001075354"/>
    </source>
</evidence>
<dbReference type="GO" id="GO:0008270">
    <property type="term" value="F:zinc ion binding"/>
    <property type="evidence" value="ECO:0007669"/>
    <property type="project" value="UniProtKB-KW"/>
</dbReference>
<dbReference type="GO" id="GO:0000978">
    <property type="term" value="F:RNA polymerase II cis-regulatory region sequence-specific DNA binding"/>
    <property type="evidence" value="ECO:0007669"/>
    <property type="project" value="TreeGrafter"/>
</dbReference>
<dbReference type="FunFam" id="3.30.160.60:FF:000557">
    <property type="entry name" value="zinc finger and SCAN domain-containing protein 29"/>
    <property type="match status" value="2"/>
</dbReference>
<dbReference type="PANTHER" id="PTHR23235:SF176">
    <property type="entry name" value="C2H2-TYPE DOMAIN-CONTAINING PROTEIN"/>
    <property type="match status" value="1"/>
</dbReference>
<dbReference type="InterPro" id="IPR013087">
    <property type="entry name" value="Znf_C2H2_type"/>
</dbReference>
<comment type="caution">
    <text evidence="8">The sequence shown here is derived from an EMBL/GenBank/DDBJ whole genome shotgun (WGS) entry which is preliminary data.</text>
</comment>
<feature type="region of interest" description="Disordered" evidence="6">
    <location>
        <begin position="163"/>
        <end position="189"/>
    </location>
</feature>
<feature type="domain" description="C2H2-type" evidence="7">
    <location>
        <begin position="321"/>
        <end position="348"/>
    </location>
</feature>
<feature type="region of interest" description="Disordered" evidence="6">
    <location>
        <begin position="112"/>
        <end position="150"/>
    </location>
</feature>
<dbReference type="FunFam" id="3.30.160.60:FF:001963">
    <property type="entry name" value="Replication initiator 1"/>
    <property type="match status" value="1"/>
</dbReference>
<dbReference type="GO" id="GO:0000981">
    <property type="term" value="F:DNA-binding transcription factor activity, RNA polymerase II-specific"/>
    <property type="evidence" value="ECO:0007669"/>
    <property type="project" value="TreeGrafter"/>
</dbReference>
<name>A0AAV7X8W4_9NEOP</name>
<keyword evidence="3 5" id="KW-0863">Zinc-finger</keyword>
<proteinExistence type="predicted"/>
<dbReference type="SMART" id="SM00355">
    <property type="entry name" value="ZnF_C2H2"/>
    <property type="match status" value="6"/>
</dbReference>
<evidence type="ECO:0000313" key="8">
    <source>
        <dbReference type="EMBL" id="KAJ1522400.1"/>
    </source>
</evidence>
<sequence>MEQQHRFHDGRHYGVSGHLQPAWLCVPQIKVENDLDVYQCQTSQYSSGVIHTSGPYMSYNQGAIECHFPYRKSGLPVNNSTGDYCETRRINSIPADQNEQTLIGSAQSSTEMSCHNSSLDAGNTASPYHSPVQGNEGQPISADSKPGKSPWCGGVQDVHSTSSTEQCFAPGSERDGFRNRENDDNESRHAFDLTCRTKSLSREEEGSSDGSLVAAIDTQIDESSNPQVQSRCTPKPQTCKICGKVLSSPSSYYVHMKLHSGNKPYACTMCEASFCRKPYLEVHMRTHTGERPFECDTCNKRFTQKSSLNTHKRVHTGERPYSCDICQKTFAVKSYVTAHRWSHVSEKPLACEHCGLTFTSRNLYALHIRTHIDQNHECHLCGRTFMKDSYLIRHQNRVHKEGGMSYSEISESRY</sequence>
<evidence type="ECO:0000256" key="6">
    <source>
        <dbReference type="SAM" id="MobiDB-lite"/>
    </source>
</evidence>
<organism evidence="8 9">
    <name type="scientific">Megalurothrips usitatus</name>
    <name type="common">bean blossom thrips</name>
    <dbReference type="NCBI Taxonomy" id="439358"/>
    <lineage>
        <taxon>Eukaryota</taxon>
        <taxon>Metazoa</taxon>
        <taxon>Ecdysozoa</taxon>
        <taxon>Arthropoda</taxon>
        <taxon>Hexapoda</taxon>
        <taxon>Insecta</taxon>
        <taxon>Pterygota</taxon>
        <taxon>Neoptera</taxon>
        <taxon>Paraneoptera</taxon>
        <taxon>Thysanoptera</taxon>
        <taxon>Terebrantia</taxon>
        <taxon>Thripoidea</taxon>
        <taxon>Thripidae</taxon>
        <taxon>Megalurothrips</taxon>
    </lineage>
</organism>
<dbReference type="Proteomes" id="UP001075354">
    <property type="component" value="Chromosome 12"/>
</dbReference>
<evidence type="ECO:0000256" key="4">
    <source>
        <dbReference type="ARBA" id="ARBA00022833"/>
    </source>
</evidence>
<protein>
    <recommendedName>
        <fullName evidence="7">C2H2-type domain-containing protein</fullName>
    </recommendedName>
</protein>
<dbReference type="Gene3D" id="3.30.160.60">
    <property type="entry name" value="Classic Zinc Finger"/>
    <property type="match status" value="5"/>
</dbReference>
<dbReference type="SUPFAM" id="SSF57667">
    <property type="entry name" value="beta-beta-alpha zinc fingers"/>
    <property type="match status" value="4"/>
</dbReference>
<keyword evidence="9" id="KW-1185">Reference proteome</keyword>
<dbReference type="Pfam" id="PF00096">
    <property type="entry name" value="zf-C2H2"/>
    <property type="match status" value="5"/>
</dbReference>
<evidence type="ECO:0000256" key="5">
    <source>
        <dbReference type="PROSITE-ProRule" id="PRU00042"/>
    </source>
</evidence>
<dbReference type="PROSITE" id="PS50157">
    <property type="entry name" value="ZINC_FINGER_C2H2_2"/>
    <property type="match status" value="6"/>
</dbReference>
<feature type="compositionally biased region" description="Basic and acidic residues" evidence="6">
    <location>
        <begin position="172"/>
        <end position="189"/>
    </location>
</feature>
<feature type="domain" description="C2H2-type" evidence="7">
    <location>
        <begin position="349"/>
        <end position="376"/>
    </location>
</feature>
<keyword evidence="2" id="KW-0677">Repeat</keyword>
<dbReference type="PROSITE" id="PS00028">
    <property type="entry name" value="ZINC_FINGER_C2H2_1"/>
    <property type="match status" value="6"/>
</dbReference>
<feature type="domain" description="C2H2-type" evidence="7">
    <location>
        <begin position="293"/>
        <end position="320"/>
    </location>
</feature>
<keyword evidence="1" id="KW-0479">Metal-binding</keyword>
<feature type="compositionally biased region" description="Polar residues" evidence="6">
    <location>
        <begin position="112"/>
        <end position="138"/>
    </location>
</feature>
<gene>
    <name evidence="8" type="ORF">ONE63_002688</name>
</gene>
<feature type="domain" description="C2H2-type" evidence="7">
    <location>
        <begin position="265"/>
        <end position="292"/>
    </location>
</feature>
<evidence type="ECO:0000259" key="7">
    <source>
        <dbReference type="PROSITE" id="PS50157"/>
    </source>
</evidence>
<evidence type="ECO:0000256" key="3">
    <source>
        <dbReference type="ARBA" id="ARBA00022771"/>
    </source>
</evidence>
<feature type="domain" description="C2H2-type" evidence="7">
    <location>
        <begin position="376"/>
        <end position="399"/>
    </location>
</feature>
<accession>A0AAV7X8W4</accession>
<evidence type="ECO:0000256" key="2">
    <source>
        <dbReference type="ARBA" id="ARBA00022737"/>
    </source>
</evidence>
<dbReference type="AlphaFoldDB" id="A0AAV7X8W4"/>
<dbReference type="EMBL" id="JAPTSV010000012">
    <property type="protein sequence ID" value="KAJ1522400.1"/>
    <property type="molecule type" value="Genomic_DNA"/>
</dbReference>
<keyword evidence="4" id="KW-0862">Zinc</keyword>
<evidence type="ECO:0000256" key="1">
    <source>
        <dbReference type="ARBA" id="ARBA00022723"/>
    </source>
</evidence>